<dbReference type="EMBL" id="MLCO01000224">
    <property type="protein sequence ID" value="ONG49551.1"/>
    <property type="molecule type" value="Genomic_DNA"/>
</dbReference>
<protein>
    <recommendedName>
        <fullName evidence="3">Flagellar biosynthesis regulator FlhF</fullName>
    </recommendedName>
</protein>
<dbReference type="Pfam" id="PF07309">
    <property type="entry name" value="FlaF"/>
    <property type="match status" value="1"/>
</dbReference>
<evidence type="ECO:0008006" key="3">
    <source>
        <dbReference type="Google" id="ProtNLM"/>
    </source>
</evidence>
<dbReference type="InterPro" id="IPR010845">
    <property type="entry name" value="FlaF"/>
</dbReference>
<reference evidence="1 2" key="1">
    <citation type="submission" date="2016-10" db="EMBL/GenBank/DDBJ databases">
        <title>Draft Genome sequence of Roseomonas sp. strain M3.</title>
        <authorList>
            <person name="Subhash Y."/>
            <person name="Lee S."/>
        </authorList>
    </citation>
    <scope>NUCLEOTIDE SEQUENCE [LARGE SCALE GENOMIC DNA]</scope>
    <source>
        <strain evidence="1 2">M3</strain>
    </source>
</reference>
<dbReference type="GO" id="GO:0044781">
    <property type="term" value="P:bacterial-type flagellum organization"/>
    <property type="evidence" value="ECO:0007669"/>
    <property type="project" value="InterPro"/>
</dbReference>
<organism evidence="1 2">
    <name type="scientific">Teichococcus deserti</name>
    <dbReference type="NCBI Taxonomy" id="1817963"/>
    <lineage>
        <taxon>Bacteria</taxon>
        <taxon>Pseudomonadati</taxon>
        <taxon>Pseudomonadota</taxon>
        <taxon>Alphaproteobacteria</taxon>
        <taxon>Acetobacterales</taxon>
        <taxon>Roseomonadaceae</taxon>
        <taxon>Roseomonas</taxon>
    </lineage>
</organism>
<accession>A0A1V2GZR3</accession>
<evidence type="ECO:0000313" key="1">
    <source>
        <dbReference type="EMBL" id="ONG49551.1"/>
    </source>
</evidence>
<name>A0A1V2GZR3_9PROT</name>
<dbReference type="AlphaFoldDB" id="A0A1V2GZR3"/>
<dbReference type="OrthoDB" id="9808944at2"/>
<gene>
    <name evidence="1" type="ORF">BKE38_20600</name>
</gene>
<keyword evidence="2" id="KW-1185">Reference proteome</keyword>
<proteinExistence type="predicted"/>
<dbReference type="RefSeq" id="WP_076959177.1">
    <property type="nucleotide sequence ID" value="NZ_MLCO01000224.1"/>
</dbReference>
<dbReference type="Proteomes" id="UP000188879">
    <property type="component" value="Unassembled WGS sequence"/>
</dbReference>
<comment type="caution">
    <text evidence="1">The sequence shown here is derived from an EMBL/GenBank/DDBJ whole genome shotgun (WGS) entry which is preliminary data.</text>
</comment>
<sequence length="107" mass="11087">MTLSIAPAAATARANEAAAFEKVLGLLAAAHRGGEAARAQALRMNDKLWSAILQAVGNAESALALPMRQGLAALGVSVLREQGRAQPNLDLLIAINQRVLAGLATRH</sequence>
<evidence type="ECO:0000313" key="2">
    <source>
        <dbReference type="Proteomes" id="UP000188879"/>
    </source>
</evidence>